<dbReference type="EMBL" id="FPHE01000012">
    <property type="protein sequence ID" value="SFV50767.1"/>
    <property type="molecule type" value="Genomic_DNA"/>
</dbReference>
<dbReference type="AlphaFoldDB" id="A0A1W1BB88"/>
<evidence type="ECO:0000259" key="1">
    <source>
        <dbReference type="Pfam" id="PF24604"/>
    </source>
</evidence>
<organism evidence="2">
    <name type="scientific">hydrothermal vent metagenome</name>
    <dbReference type="NCBI Taxonomy" id="652676"/>
    <lineage>
        <taxon>unclassified sequences</taxon>
        <taxon>metagenomes</taxon>
        <taxon>ecological metagenomes</taxon>
    </lineage>
</organism>
<protein>
    <submittedName>
        <fullName evidence="2">FOG: TPR repeat</fullName>
    </submittedName>
</protein>
<feature type="domain" description="PelB C-terminal" evidence="1">
    <location>
        <begin position="258"/>
        <end position="434"/>
    </location>
</feature>
<sequence length="463" mass="54541">MFLIENRLSKALTKEITILRKTPKLQAQVGFASVVGSLMLQQTDLALHWLKPLLKSSDNIEYQVVYADILQLQDREAGASRVRLKLFKRLNQMVKQSPKLLENRDFARVYLRMVIFYKTPYEKKAIYFKRLKSLFTEKEFREIEIGWYAYRQSSAKAKYLTHKSKLDIPWLNLYLAINRDNKQLKQKLLQNHKSILAFRDRVIASIDIGDRAGAYTLAFKGLEDNSRDTDLYKIFDNMINRDYPKGELTTKYKNLSPNISLIENQITYRWQLYRGIESKLALTQHKYQQNRDKNLQDDTLALSLKNSDEKFLWDFTISKHNSVEKFISSKLNLEYRLNNLSFGIKSKYQNRNRQTPKLQTQAVENSIELKIKKPLTKRVQLSLTYKKSQHKKEDKTEIGNSKHLRVDANYLLRAGYPNIQFNSYLTQNLYKNREDYTLLPKDFIEFGTQLNIGTTGQNKIQRS</sequence>
<evidence type="ECO:0000313" key="2">
    <source>
        <dbReference type="EMBL" id="SFV50767.1"/>
    </source>
</evidence>
<dbReference type="InterPro" id="IPR057306">
    <property type="entry name" value="B-barrel_PelB_C"/>
</dbReference>
<proteinExistence type="predicted"/>
<reference evidence="2" key="1">
    <citation type="submission" date="2016-10" db="EMBL/GenBank/DDBJ databases">
        <authorList>
            <person name="de Groot N.N."/>
        </authorList>
    </citation>
    <scope>NUCLEOTIDE SEQUENCE</scope>
</reference>
<dbReference type="Pfam" id="PF24604">
    <property type="entry name" value="B-barrel_PelB_C"/>
    <property type="match status" value="1"/>
</dbReference>
<gene>
    <name evidence="2" type="ORF">MNB_SV-12-294</name>
</gene>
<name>A0A1W1BB88_9ZZZZ</name>
<accession>A0A1W1BB88</accession>